<keyword evidence="2" id="KW-1185">Reference proteome</keyword>
<dbReference type="Proteomes" id="UP001059893">
    <property type="component" value="Unassembled WGS sequence"/>
</dbReference>
<gene>
    <name evidence="1" type="ORF">MCOR33_002561</name>
</gene>
<evidence type="ECO:0000313" key="1">
    <source>
        <dbReference type="EMBL" id="KAI6302102.1"/>
    </source>
</evidence>
<sequence length="256" mass="28898">MVNTSCICIWDVCQQKLSHIPMFLTCCLEKGRIVLFFKHYPLLDVDFYHIHTASRLHQLCNVVLGLHSSLFQAAQQPGSVVEEDANAGSGVTLRRKIESSLHCHASPDFERGISGEQDQNSNFRETLPAEKRYQRRLFVDETRCLLLQEEEPPTPCSRFRVDNPVQNLEESVIVVYRILKSITIRVVHLTLEKWQTLEPVPSRIWPQRKVSGSCRGGTADQSAAQTFKVCLAAPLDARFGLYSGEAAACSQEILLD</sequence>
<name>A0ABQ8NV91_PYRGI</name>
<dbReference type="EMBL" id="JABSND010000029">
    <property type="protein sequence ID" value="KAI6302102.1"/>
    <property type="molecule type" value="Genomic_DNA"/>
</dbReference>
<protein>
    <submittedName>
        <fullName evidence="1">Uncharacterized protein</fullName>
    </submittedName>
</protein>
<comment type="caution">
    <text evidence="1">The sequence shown here is derived from an EMBL/GenBank/DDBJ whole genome shotgun (WGS) entry which is preliminary data.</text>
</comment>
<organism evidence="1 2">
    <name type="scientific">Pyricularia grisea</name>
    <name type="common">Crabgrass-specific blast fungus</name>
    <name type="synonym">Magnaporthe grisea</name>
    <dbReference type="NCBI Taxonomy" id="148305"/>
    <lineage>
        <taxon>Eukaryota</taxon>
        <taxon>Fungi</taxon>
        <taxon>Dikarya</taxon>
        <taxon>Ascomycota</taxon>
        <taxon>Pezizomycotina</taxon>
        <taxon>Sordariomycetes</taxon>
        <taxon>Sordariomycetidae</taxon>
        <taxon>Magnaporthales</taxon>
        <taxon>Pyriculariaceae</taxon>
        <taxon>Pyricularia</taxon>
    </lineage>
</organism>
<accession>A0ABQ8NV91</accession>
<evidence type="ECO:0000313" key="2">
    <source>
        <dbReference type="Proteomes" id="UP001059893"/>
    </source>
</evidence>
<proteinExistence type="predicted"/>
<reference evidence="1" key="1">
    <citation type="submission" date="2021-01" db="EMBL/GenBank/DDBJ databases">
        <title>Deciphering the adaptive evolutionary patterns associated with biogeogrpahic diversity in the finger millet blast pathogen Magnaporthe oryzae in Eastern Africa.</title>
        <authorList>
            <person name="Onyema G."/>
            <person name="Shittu T.A."/>
            <person name="Dodsworth S."/>
            <person name="Devilliers S."/>
            <person name="Muthumeenakshi S."/>
            <person name="Sreenivasaprasad S."/>
        </authorList>
    </citation>
    <scope>NUCLEOTIDE SEQUENCE</scope>
    <source>
        <strain evidence="1">D15/s37</strain>
    </source>
</reference>